<evidence type="ECO:0000313" key="3">
    <source>
        <dbReference type="Proteomes" id="UP000031829"/>
    </source>
</evidence>
<dbReference type="EMBL" id="CP009920">
    <property type="protein sequence ID" value="AJI24322.1"/>
    <property type="molecule type" value="Genomic_DNA"/>
</dbReference>
<dbReference type="CDD" id="cd00761">
    <property type="entry name" value="Glyco_tranf_GTA_type"/>
    <property type="match status" value="1"/>
</dbReference>
<gene>
    <name evidence="2" type="ORF">BG04_4625</name>
</gene>
<dbReference type="SUPFAM" id="SSF53448">
    <property type="entry name" value="Nucleotide-diphospho-sugar transferases"/>
    <property type="match status" value="1"/>
</dbReference>
<dbReference type="InterPro" id="IPR029044">
    <property type="entry name" value="Nucleotide-diphossugar_trans"/>
</dbReference>
<accession>A0A0B6AT46</accession>
<name>A0A0B6AT46_PRIM2</name>
<evidence type="ECO:0000259" key="1">
    <source>
        <dbReference type="Pfam" id="PF00535"/>
    </source>
</evidence>
<dbReference type="RefSeq" id="WP_034652247.1">
    <property type="nucleotide sequence ID" value="NZ_BCVB01000004.1"/>
</dbReference>
<dbReference type="InterPro" id="IPR001173">
    <property type="entry name" value="Glyco_trans_2-like"/>
</dbReference>
<dbReference type="GeneID" id="93642620"/>
<keyword evidence="2" id="KW-0808">Transferase</keyword>
<dbReference type="GO" id="GO:0016740">
    <property type="term" value="F:transferase activity"/>
    <property type="evidence" value="ECO:0007669"/>
    <property type="project" value="UniProtKB-KW"/>
</dbReference>
<dbReference type="Gene3D" id="3.90.550.10">
    <property type="entry name" value="Spore Coat Polysaccharide Biosynthesis Protein SpsA, Chain A"/>
    <property type="match status" value="1"/>
</dbReference>
<dbReference type="AlphaFoldDB" id="A0A0B6AT46"/>
<evidence type="ECO:0000313" key="2">
    <source>
        <dbReference type="EMBL" id="AJI24322.1"/>
    </source>
</evidence>
<dbReference type="Pfam" id="PF00535">
    <property type="entry name" value="Glycos_transf_2"/>
    <property type="match status" value="1"/>
</dbReference>
<protein>
    <submittedName>
        <fullName evidence="2">Glycosyltransferase like 2 family protein</fullName>
    </submittedName>
</protein>
<dbReference type="Proteomes" id="UP000031829">
    <property type="component" value="Chromosome"/>
</dbReference>
<dbReference type="PANTHER" id="PTHR43685">
    <property type="entry name" value="GLYCOSYLTRANSFERASE"/>
    <property type="match status" value="1"/>
</dbReference>
<reference evidence="2 3" key="1">
    <citation type="journal article" date="2015" name="Genome Announc.">
        <title>Complete genome sequences for 35 biothreat assay-relevant bacillus species.</title>
        <authorList>
            <person name="Johnson S.L."/>
            <person name="Daligault H.E."/>
            <person name="Davenport K.W."/>
            <person name="Jaissle J."/>
            <person name="Frey K.G."/>
            <person name="Ladner J.T."/>
            <person name="Broomall S.M."/>
            <person name="Bishop-Lilly K.A."/>
            <person name="Bruce D.C."/>
            <person name="Gibbons H.S."/>
            <person name="Coyne S.R."/>
            <person name="Lo C.C."/>
            <person name="Meincke L."/>
            <person name="Munk A.C."/>
            <person name="Koroleva G.I."/>
            <person name="Rosenzweig C.N."/>
            <person name="Palacios G.F."/>
            <person name="Redden C.L."/>
            <person name="Minogue T.D."/>
            <person name="Chain P.S."/>
        </authorList>
    </citation>
    <scope>NUCLEOTIDE SEQUENCE [LARGE SCALE GENOMIC DNA]</scope>
    <source>
        <strain evidence="3">ATCC 14581 / DSM 32 / JCM 2506 / NBRC 15308 / NCIMB 9376 / NCTC 10342 / NRRL B-14308 / VKM B-512</strain>
    </source>
</reference>
<dbReference type="KEGG" id="bmeg:BG04_4625"/>
<feature type="domain" description="Glycosyltransferase 2-like" evidence="1">
    <location>
        <begin position="11"/>
        <end position="178"/>
    </location>
</feature>
<dbReference type="PANTHER" id="PTHR43685:SF2">
    <property type="entry name" value="GLYCOSYLTRANSFERASE 2-LIKE DOMAIN-CONTAINING PROTEIN"/>
    <property type="match status" value="1"/>
</dbReference>
<proteinExistence type="predicted"/>
<dbReference type="HOGENOM" id="CLU_025996_0_9_9"/>
<dbReference type="InterPro" id="IPR050834">
    <property type="entry name" value="Glycosyltransf_2"/>
</dbReference>
<sequence length="234" mass="26935">MLYERTLGLISVVITCHNISSFVKECLDGLLKQTYRNIEVILVNDASSDDTSSVIKEWIAENDPSFHVEVIELPRNVGFAGASTIGYFLSKGEYIAVHDGDDISHPERLEKQVSYLQNHPEIDVLGSSYAYFHDGNFQEFKKENWLRYGKNIRELYAKGGHCVCHGTLLFRGEVFDKIGGPTRRIKGAEDYEFIAKCLNAKFNVENLPDVLYYYRFHSKQRSQQFYRKEAVKDE</sequence>
<organism evidence="2 3">
    <name type="scientific">Priestia megaterium (strain ATCC 14581 / DSM 32 / CCUG 1817 / JCM 2506 / NBRC 15308 / NCIMB 9376 / NCTC 10342 / NRRL B-14308 / VKM B-512 / Ford 19)</name>
    <name type="common">Bacillus megaterium</name>
    <dbReference type="NCBI Taxonomy" id="1348623"/>
    <lineage>
        <taxon>Bacteria</taxon>
        <taxon>Bacillati</taxon>
        <taxon>Bacillota</taxon>
        <taxon>Bacilli</taxon>
        <taxon>Bacillales</taxon>
        <taxon>Bacillaceae</taxon>
        <taxon>Priestia</taxon>
    </lineage>
</organism>